<keyword evidence="1" id="KW-0963">Cytoplasm</keyword>
<dbReference type="InterPro" id="IPR005627">
    <property type="entry name" value="CutC-like"/>
</dbReference>
<dbReference type="Pfam" id="PF03932">
    <property type="entry name" value="CutC"/>
    <property type="match status" value="1"/>
</dbReference>
<proteinExistence type="inferred from homology"/>
<dbReference type="EMBL" id="JAZHFS010000022">
    <property type="protein sequence ID" value="MEF2114376.1"/>
    <property type="molecule type" value="Genomic_DNA"/>
</dbReference>
<keyword evidence="3" id="KW-1185">Reference proteome</keyword>
<dbReference type="RefSeq" id="WP_216253108.1">
    <property type="nucleotide sequence ID" value="NZ_JAZHFS010000022.1"/>
</dbReference>
<sequence>MIEIIAATIEDVKRIEESGADRIELISALSEGGLTPSYALIKRAVQSVKIPVNVMIRPHGKSFIYTDEEIEIMVEDIIIAKELNVNGVVFGVLNRKNEICVPSLEKLLKACDGIDVTFHRAIDELLEPVKGIDVLANYGQIKNVLTSGGKGDILTNIPVIKNMVEKSKHINVIVGGGLNIKNIKDIMEKTKAPAYHFGTAVRNDKSVFGEINIDSLKILTNTISKQKSVTK</sequence>
<dbReference type="PANTHER" id="PTHR12598">
    <property type="entry name" value="COPPER HOMEOSTASIS PROTEIN CUTC"/>
    <property type="match status" value="1"/>
</dbReference>
<comment type="caution">
    <text evidence="2">The sequence shown here is derived from an EMBL/GenBank/DDBJ whole genome shotgun (WGS) entry which is preliminary data.</text>
</comment>
<organism evidence="2 3">
    <name type="scientific">Clostridium frigoriphilum</name>
    <dbReference type="NCBI Taxonomy" id="443253"/>
    <lineage>
        <taxon>Bacteria</taxon>
        <taxon>Bacillati</taxon>
        <taxon>Bacillota</taxon>
        <taxon>Clostridia</taxon>
        <taxon>Eubacteriales</taxon>
        <taxon>Clostridiaceae</taxon>
        <taxon>Clostridium</taxon>
    </lineage>
</organism>
<evidence type="ECO:0000256" key="1">
    <source>
        <dbReference type="HAMAP-Rule" id="MF_00795"/>
    </source>
</evidence>
<accession>A0ABU7USY0</accession>
<comment type="subcellular location">
    <subcellularLocation>
        <location evidence="1">Cytoplasm</location>
    </subcellularLocation>
</comment>
<reference evidence="2 3" key="1">
    <citation type="submission" date="2023-11" db="EMBL/GenBank/DDBJ databases">
        <title>Draft genome sequence of a psychrophilic Clostridium strain from permafrost water brine.</title>
        <authorList>
            <person name="Shcherbakova V.A."/>
            <person name="Trubitsyn V.E."/>
            <person name="Zakharyuk A.G."/>
        </authorList>
    </citation>
    <scope>NUCLEOTIDE SEQUENCE [LARGE SCALE GENOMIC DNA]</scope>
    <source>
        <strain evidence="2 3">14F</strain>
    </source>
</reference>
<comment type="similarity">
    <text evidence="1">Belongs to the CutC family.</text>
</comment>
<evidence type="ECO:0000313" key="2">
    <source>
        <dbReference type="EMBL" id="MEF2114376.1"/>
    </source>
</evidence>
<evidence type="ECO:0000313" key="3">
    <source>
        <dbReference type="Proteomes" id="UP001498469"/>
    </source>
</evidence>
<name>A0ABU7USY0_9CLOT</name>
<comment type="caution">
    <text evidence="1">Once thought to be involved in copper homeostasis, experiments in E.coli have shown this is not the case.</text>
</comment>
<dbReference type="HAMAP" id="MF_00795">
    <property type="entry name" value="CutC"/>
    <property type="match status" value="1"/>
</dbReference>
<dbReference type="PANTHER" id="PTHR12598:SF0">
    <property type="entry name" value="COPPER HOMEOSTASIS PROTEIN CUTC HOMOLOG"/>
    <property type="match status" value="1"/>
</dbReference>
<dbReference type="Proteomes" id="UP001498469">
    <property type="component" value="Unassembled WGS sequence"/>
</dbReference>
<gene>
    <name evidence="1" type="primary">cutC</name>
    <name evidence="2" type="ORF">SJI18_18935</name>
</gene>
<protein>
    <recommendedName>
        <fullName evidence="1">PF03932 family protein CutC</fullName>
    </recommendedName>
</protein>